<keyword evidence="3" id="KW-1185">Reference proteome</keyword>
<dbReference type="Proteomes" id="UP000789706">
    <property type="component" value="Unassembled WGS sequence"/>
</dbReference>
<dbReference type="AlphaFoldDB" id="A0A9N9CGV8"/>
<proteinExistence type="predicted"/>
<protein>
    <submittedName>
        <fullName evidence="2">10491_t:CDS:1</fullName>
    </submittedName>
</protein>
<reference evidence="2" key="1">
    <citation type="submission" date="2021-06" db="EMBL/GenBank/DDBJ databases">
        <authorList>
            <person name="Kallberg Y."/>
            <person name="Tangrot J."/>
            <person name="Rosling A."/>
        </authorList>
    </citation>
    <scope>NUCLEOTIDE SEQUENCE</scope>
    <source>
        <strain evidence="2">AZ414A</strain>
    </source>
</reference>
<evidence type="ECO:0000256" key="1">
    <source>
        <dbReference type="SAM" id="MobiDB-lite"/>
    </source>
</evidence>
<organism evidence="2 3">
    <name type="scientific">Diversispora eburnea</name>
    <dbReference type="NCBI Taxonomy" id="1213867"/>
    <lineage>
        <taxon>Eukaryota</taxon>
        <taxon>Fungi</taxon>
        <taxon>Fungi incertae sedis</taxon>
        <taxon>Mucoromycota</taxon>
        <taxon>Glomeromycotina</taxon>
        <taxon>Glomeromycetes</taxon>
        <taxon>Diversisporales</taxon>
        <taxon>Diversisporaceae</taxon>
        <taxon>Diversispora</taxon>
    </lineage>
</organism>
<name>A0A9N9CGV8_9GLOM</name>
<accession>A0A9N9CGV8</accession>
<dbReference type="EMBL" id="CAJVPK010001823">
    <property type="protein sequence ID" value="CAG8599388.1"/>
    <property type="molecule type" value="Genomic_DNA"/>
</dbReference>
<sequence length="118" mass="12515">MNPKIVATSTTTTTVTEKPDGGDPTNYCSIMHSSGPIILGATEKPDGGEIVPDGVLISMKQILKTTVFWISTSFVRSKLTLPSLSKRGIQTSSSGSFQSSHRYGNAVHLMNGMPAMGK</sequence>
<evidence type="ECO:0000313" key="3">
    <source>
        <dbReference type="Proteomes" id="UP000789706"/>
    </source>
</evidence>
<evidence type="ECO:0000313" key="2">
    <source>
        <dbReference type="EMBL" id="CAG8599388.1"/>
    </source>
</evidence>
<feature type="region of interest" description="Disordered" evidence="1">
    <location>
        <begin position="1"/>
        <end position="24"/>
    </location>
</feature>
<comment type="caution">
    <text evidence="2">The sequence shown here is derived from an EMBL/GenBank/DDBJ whole genome shotgun (WGS) entry which is preliminary data.</text>
</comment>
<gene>
    <name evidence="2" type="ORF">DEBURN_LOCUS9443</name>
</gene>